<reference evidence="1 2" key="1">
    <citation type="submission" date="2019-10" db="EMBL/GenBank/DDBJ databases">
        <authorList>
            <person name="Palmer J.M."/>
        </authorList>
    </citation>
    <scope>NUCLEOTIDE SEQUENCE [LARGE SCALE GENOMIC DNA]</scope>
    <source>
        <strain evidence="1 2">TWF730</strain>
    </source>
</reference>
<sequence length="70" mass="7689">MGTLTSGTLRTVDGSNVPAEKFMAHFTSFETFSPHRALVMEIVLEAPDGRGVRATQFDILKASKRECMTV</sequence>
<name>A0AAV9UJW4_9PEZI</name>
<dbReference type="Proteomes" id="UP001373714">
    <property type="component" value="Unassembled WGS sequence"/>
</dbReference>
<keyword evidence="2" id="KW-1185">Reference proteome</keyword>
<evidence type="ECO:0000313" key="2">
    <source>
        <dbReference type="Proteomes" id="UP001373714"/>
    </source>
</evidence>
<proteinExistence type="predicted"/>
<organism evidence="1 2">
    <name type="scientific">Orbilia blumenaviensis</name>
    <dbReference type="NCBI Taxonomy" id="1796055"/>
    <lineage>
        <taxon>Eukaryota</taxon>
        <taxon>Fungi</taxon>
        <taxon>Dikarya</taxon>
        <taxon>Ascomycota</taxon>
        <taxon>Pezizomycotina</taxon>
        <taxon>Orbiliomycetes</taxon>
        <taxon>Orbiliales</taxon>
        <taxon>Orbiliaceae</taxon>
        <taxon>Orbilia</taxon>
    </lineage>
</organism>
<accession>A0AAV9UJW4</accession>
<comment type="caution">
    <text evidence="1">The sequence shown here is derived from an EMBL/GenBank/DDBJ whole genome shotgun (WGS) entry which is preliminary data.</text>
</comment>
<dbReference type="AlphaFoldDB" id="A0AAV9UJW4"/>
<protein>
    <submittedName>
        <fullName evidence="1">Uncharacterized protein</fullName>
    </submittedName>
</protein>
<gene>
    <name evidence="1" type="ORF">TWF730_011234</name>
</gene>
<dbReference type="EMBL" id="JAVHNS010000009">
    <property type="protein sequence ID" value="KAK6343643.1"/>
    <property type="molecule type" value="Genomic_DNA"/>
</dbReference>
<evidence type="ECO:0000313" key="1">
    <source>
        <dbReference type="EMBL" id="KAK6343643.1"/>
    </source>
</evidence>